<evidence type="ECO:0000313" key="2">
    <source>
        <dbReference type="EMBL" id="OEU22909.1"/>
    </source>
</evidence>
<dbReference type="InParanoid" id="A0A1E7FXN1"/>
<keyword evidence="3" id="KW-1185">Reference proteome</keyword>
<sequence>MNPTVQETQLDGQQMTKLSCFQSFLPSIFAVGAIILGTGANFYCETIKFPQVPGNNDLTLYAGPWTYRTTESVEWNDSTFAYQTCRSYENLGYDYTADAETKTVWSFSILTPIFGGILIVGACLGPVCGSSASRWKCMGALFLLLSIFQGITLLVESSSICYDNPAIQYLEVNNPNLAQTLPETCEWAIGFKVNIASVMLWILAGVCALVFPPPLVIREHLHQEQTVTYTQNAIDGTVQENHIAVIKGTPVETPVS</sequence>
<reference evidence="2 3" key="1">
    <citation type="submission" date="2016-09" db="EMBL/GenBank/DDBJ databases">
        <title>Extensive genetic diversity and differential bi-allelic expression allows diatom success in the polar Southern Ocean.</title>
        <authorList>
            <consortium name="DOE Joint Genome Institute"/>
            <person name="Mock T."/>
            <person name="Otillar R.P."/>
            <person name="Strauss J."/>
            <person name="Dupont C."/>
            <person name="Frickenhaus S."/>
            <person name="Maumus F."/>
            <person name="Mcmullan M."/>
            <person name="Sanges R."/>
            <person name="Schmutz J."/>
            <person name="Toseland A."/>
            <person name="Valas R."/>
            <person name="Veluchamy A."/>
            <person name="Ward B.J."/>
            <person name="Allen A."/>
            <person name="Barry K."/>
            <person name="Falciatore A."/>
            <person name="Ferrante M."/>
            <person name="Fortunato A.E."/>
            <person name="Gloeckner G."/>
            <person name="Gruber A."/>
            <person name="Hipkin R."/>
            <person name="Janech M."/>
            <person name="Kroth P."/>
            <person name="Leese F."/>
            <person name="Lindquist E."/>
            <person name="Lyon B.R."/>
            <person name="Martin J."/>
            <person name="Mayer C."/>
            <person name="Parker M."/>
            <person name="Quesneville H."/>
            <person name="Raymond J."/>
            <person name="Uhlig C."/>
            <person name="Valentin K.U."/>
            <person name="Worden A.Z."/>
            <person name="Armbrust E.V."/>
            <person name="Bowler C."/>
            <person name="Green B."/>
            <person name="Moulton V."/>
            <person name="Van Oosterhout C."/>
            <person name="Grigoriev I."/>
        </authorList>
    </citation>
    <scope>NUCLEOTIDE SEQUENCE [LARGE SCALE GENOMIC DNA]</scope>
    <source>
        <strain evidence="2 3">CCMP1102</strain>
    </source>
</reference>
<accession>A0A1E7FXN1</accession>
<feature type="transmembrane region" description="Helical" evidence="1">
    <location>
        <begin position="104"/>
        <end position="125"/>
    </location>
</feature>
<evidence type="ECO:0000313" key="3">
    <source>
        <dbReference type="Proteomes" id="UP000095751"/>
    </source>
</evidence>
<dbReference type="EMBL" id="KV784353">
    <property type="protein sequence ID" value="OEU22909.1"/>
    <property type="molecule type" value="Genomic_DNA"/>
</dbReference>
<name>A0A1E7FXN1_9STRA</name>
<proteinExistence type="predicted"/>
<dbReference type="OrthoDB" id="42306at2759"/>
<keyword evidence="1" id="KW-0812">Transmembrane</keyword>
<evidence type="ECO:0000256" key="1">
    <source>
        <dbReference type="SAM" id="Phobius"/>
    </source>
</evidence>
<keyword evidence="1" id="KW-0472">Membrane</keyword>
<feature type="transmembrane region" description="Helical" evidence="1">
    <location>
        <begin position="137"/>
        <end position="155"/>
    </location>
</feature>
<feature type="transmembrane region" description="Helical" evidence="1">
    <location>
        <begin position="24"/>
        <end position="43"/>
    </location>
</feature>
<organism evidence="2 3">
    <name type="scientific">Fragilariopsis cylindrus CCMP1102</name>
    <dbReference type="NCBI Taxonomy" id="635003"/>
    <lineage>
        <taxon>Eukaryota</taxon>
        <taxon>Sar</taxon>
        <taxon>Stramenopiles</taxon>
        <taxon>Ochrophyta</taxon>
        <taxon>Bacillariophyta</taxon>
        <taxon>Bacillariophyceae</taxon>
        <taxon>Bacillariophycidae</taxon>
        <taxon>Bacillariales</taxon>
        <taxon>Bacillariaceae</taxon>
        <taxon>Fragilariopsis</taxon>
    </lineage>
</organism>
<dbReference type="Proteomes" id="UP000095751">
    <property type="component" value="Unassembled WGS sequence"/>
</dbReference>
<dbReference type="KEGG" id="fcy:FRACYDRAFT_233072"/>
<protein>
    <submittedName>
        <fullName evidence="2">Uncharacterized protein</fullName>
    </submittedName>
</protein>
<dbReference type="AlphaFoldDB" id="A0A1E7FXN1"/>
<keyword evidence="1" id="KW-1133">Transmembrane helix</keyword>
<gene>
    <name evidence="2" type="ORF">FRACYDRAFT_233072</name>
</gene>
<feature type="transmembrane region" description="Helical" evidence="1">
    <location>
        <begin position="187"/>
        <end position="211"/>
    </location>
</feature>